<evidence type="ECO:0000256" key="5">
    <source>
        <dbReference type="ARBA" id="ARBA00022833"/>
    </source>
</evidence>
<gene>
    <name evidence="10" type="ORF">SPAPADRAFT_52462</name>
</gene>
<dbReference type="GeneID" id="18871684"/>
<protein>
    <recommendedName>
        <fullName evidence="9">C2H2-type domain-containing protein</fullName>
    </recommendedName>
</protein>
<evidence type="ECO:0000256" key="8">
    <source>
        <dbReference type="SAM" id="MobiDB-lite"/>
    </source>
</evidence>
<dbReference type="eggNOG" id="KOG1721">
    <property type="taxonomic scope" value="Eukaryota"/>
</dbReference>
<dbReference type="EMBL" id="GL996505">
    <property type="protein sequence ID" value="EGW30373.1"/>
    <property type="molecule type" value="Genomic_DNA"/>
</dbReference>
<evidence type="ECO:0000313" key="10">
    <source>
        <dbReference type="EMBL" id="EGW30373.1"/>
    </source>
</evidence>
<dbReference type="GO" id="GO:0005634">
    <property type="term" value="C:nucleus"/>
    <property type="evidence" value="ECO:0007669"/>
    <property type="project" value="UniProtKB-SubCell"/>
</dbReference>
<dbReference type="AlphaFoldDB" id="G3ATZ7"/>
<dbReference type="STRING" id="619300.G3ATZ7"/>
<evidence type="ECO:0000256" key="2">
    <source>
        <dbReference type="ARBA" id="ARBA00022723"/>
    </source>
</evidence>
<dbReference type="OrthoDB" id="654211at2759"/>
<name>G3ATZ7_SPAPN</name>
<dbReference type="OMA" id="FCARAFT"/>
<dbReference type="RefSeq" id="XP_007377344.1">
    <property type="nucleotide sequence ID" value="XM_007377282.1"/>
</dbReference>
<dbReference type="FunFam" id="3.30.160.60:FF:002343">
    <property type="entry name" value="Zinc finger protein 33A"/>
    <property type="match status" value="1"/>
</dbReference>
<keyword evidence="6" id="KW-0539">Nucleus</keyword>
<evidence type="ECO:0000259" key="9">
    <source>
        <dbReference type="PROSITE" id="PS50157"/>
    </source>
</evidence>
<comment type="subcellular location">
    <subcellularLocation>
        <location evidence="1">Nucleus</location>
    </subcellularLocation>
</comment>
<keyword evidence="11" id="KW-1185">Reference proteome</keyword>
<feature type="region of interest" description="Disordered" evidence="8">
    <location>
        <begin position="59"/>
        <end position="96"/>
    </location>
</feature>
<dbReference type="KEGG" id="spaa:SPAPADRAFT_52462"/>
<evidence type="ECO:0000256" key="1">
    <source>
        <dbReference type="ARBA" id="ARBA00004123"/>
    </source>
</evidence>
<accession>G3ATZ7</accession>
<evidence type="ECO:0000256" key="7">
    <source>
        <dbReference type="PROSITE-ProRule" id="PRU00042"/>
    </source>
</evidence>
<feature type="compositionally biased region" description="Low complexity" evidence="8">
    <location>
        <begin position="59"/>
        <end position="94"/>
    </location>
</feature>
<evidence type="ECO:0000256" key="6">
    <source>
        <dbReference type="ARBA" id="ARBA00023242"/>
    </source>
</evidence>
<dbReference type="Gene3D" id="3.30.160.60">
    <property type="entry name" value="Classic Zinc Finger"/>
    <property type="match status" value="2"/>
</dbReference>
<dbReference type="SMART" id="SM00355">
    <property type="entry name" value="ZnF_C2H2"/>
    <property type="match status" value="2"/>
</dbReference>
<dbReference type="PROSITE" id="PS50157">
    <property type="entry name" value="ZINC_FINGER_C2H2_2"/>
    <property type="match status" value="2"/>
</dbReference>
<dbReference type="InterPro" id="IPR051059">
    <property type="entry name" value="VerF-like"/>
</dbReference>
<evidence type="ECO:0000256" key="3">
    <source>
        <dbReference type="ARBA" id="ARBA00022737"/>
    </source>
</evidence>
<evidence type="ECO:0000313" key="11">
    <source>
        <dbReference type="Proteomes" id="UP000000709"/>
    </source>
</evidence>
<dbReference type="GO" id="GO:0000978">
    <property type="term" value="F:RNA polymerase II cis-regulatory region sequence-specific DNA binding"/>
    <property type="evidence" value="ECO:0007669"/>
    <property type="project" value="InterPro"/>
</dbReference>
<dbReference type="GO" id="GO:0000785">
    <property type="term" value="C:chromatin"/>
    <property type="evidence" value="ECO:0007669"/>
    <property type="project" value="TreeGrafter"/>
</dbReference>
<dbReference type="Proteomes" id="UP000000709">
    <property type="component" value="Unassembled WGS sequence"/>
</dbReference>
<feature type="domain" description="C2H2-type" evidence="9">
    <location>
        <begin position="35"/>
        <end position="63"/>
    </location>
</feature>
<keyword evidence="2" id="KW-0479">Metal-binding</keyword>
<reference evidence="10 11" key="1">
    <citation type="journal article" date="2011" name="Proc. Natl. Acad. Sci. U.S.A.">
        <title>Comparative genomics of xylose-fermenting fungi for enhanced biofuel production.</title>
        <authorList>
            <person name="Wohlbach D.J."/>
            <person name="Kuo A."/>
            <person name="Sato T.K."/>
            <person name="Potts K.M."/>
            <person name="Salamov A.A."/>
            <person name="LaButti K.M."/>
            <person name="Sun H."/>
            <person name="Clum A."/>
            <person name="Pangilinan J.L."/>
            <person name="Lindquist E.A."/>
            <person name="Lucas S."/>
            <person name="Lapidus A."/>
            <person name="Jin M."/>
            <person name="Gunawan C."/>
            <person name="Balan V."/>
            <person name="Dale B.E."/>
            <person name="Jeffries T.W."/>
            <person name="Zinkel R."/>
            <person name="Barry K.W."/>
            <person name="Grigoriev I.V."/>
            <person name="Gasch A.P."/>
        </authorList>
    </citation>
    <scope>NUCLEOTIDE SEQUENCE [LARGE SCALE GENOMIC DNA]</scope>
    <source>
        <strain evidence="11">NRRL Y-27907 / 11-Y1</strain>
    </source>
</reference>
<feature type="domain" description="C2H2-type" evidence="9">
    <location>
        <begin position="7"/>
        <end position="34"/>
    </location>
</feature>
<dbReference type="PANTHER" id="PTHR40626:SF34">
    <property type="entry name" value="ZINC FINGER PROTEIN YGR067C"/>
    <property type="match status" value="1"/>
</dbReference>
<dbReference type="GO" id="GO:0000981">
    <property type="term" value="F:DNA-binding transcription factor activity, RNA polymerase II-specific"/>
    <property type="evidence" value="ECO:0007669"/>
    <property type="project" value="InterPro"/>
</dbReference>
<organism evidence="11">
    <name type="scientific">Spathaspora passalidarum (strain NRRL Y-27907 / 11-Y1)</name>
    <dbReference type="NCBI Taxonomy" id="619300"/>
    <lineage>
        <taxon>Eukaryota</taxon>
        <taxon>Fungi</taxon>
        <taxon>Dikarya</taxon>
        <taxon>Ascomycota</taxon>
        <taxon>Saccharomycotina</taxon>
        <taxon>Pichiomycetes</taxon>
        <taxon>Debaryomycetaceae</taxon>
        <taxon>Spathaspora</taxon>
    </lineage>
</organism>
<dbReference type="InterPro" id="IPR013087">
    <property type="entry name" value="Znf_C2H2_type"/>
</dbReference>
<keyword evidence="4 7" id="KW-0863">Zinc-finger</keyword>
<keyword evidence="3" id="KW-0677">Repeat</keyword>
<dbReference type="PROSITE" id="PS00028">
    <property type="entry name" value="ZINC_FINGER_C2H2_1"/>
    <property type="match status" value="2"/>
</dbReference>
<keyword evidence="5" id="KW-0862">Zinc</keyword>
<dbReference type="InParanoid" id="G3ATZ7"/>
<evidence type="ECO:0000256" key="4">
    <source>
        <dbReference type="ARBA" id="ARBA00022771"/>
    </source>
</evidence>
<dbReference type="SUPFAM" id="SSF57667">
    <property type="entry name" value="beta-beta-alpha zinc fingers"/>
    <property type="match status" value="1"/>
</dbReference>
<dbReference type="PANTHER" id="PTHR40626">
    <property type="entry name" value="MIP31509P"/>
    <property type="match status" value="1"/>
</dbReference>
<dbReference type="GO" id="GO:0008270">
    <property type="term" value="F:zinc ion binding"/>
    <property type="evidence" value="ECO:0007669"/>
    <property type="project" value="UniProtKB-KW"/>
</dbReference>
<proteinExistence type="predicted"/>
<dbReference type="InterPro" id="IPR036236">
    <property type="entry name" value="Znf_C2H2_sf"/>
</dbReference>
<dbReference type="HOGENOM" id="CLU_007678_0_0_1"/>
<sequence>MATQKKYICAFCARAFTRSEHKQRHERSHTNEKPFHCLNCTSSFVRRDLLQRHVRTVHNNSNNHNMNLPSNKSLNNPTTVGLTVESSSTSSNESPIAENYMTHNSANMHMDDSVSDSYSLYEQDMNMEHKKRKKSVSEPSGNHDLIHLLSITKKLETMLIKFDGSNSNNSVNDNFLIGYINIMNQSNQFNIFDKMLKDLIYYLNGYNNNNNNNNENVPLNNFKVGIIYSIVSLGCIINNNPSKSIHYFKKSWNLLIKKLIPQYNNNNNLLDQIEILTNLFLLSFIYLNYNLENIEQEEEQDDESIYINNDVILNYLNDISFIIISNLKDLNSNDNLIDLNINLFWNIYIILSNYMKSSSPKIYQFCLNKIVKGNETLQSLMIKFSKSFINIDFNDDFLKSIIVATFANELKCHHNQTDSKSILYDSKNVLHNSIILINKSINLHLTNNNDDTSVKLFELFKKNVIISSPLKFHELLNNYLFIPVKYYNWELLYLTLQEINGVQLTKQINDCLLDPMNMSNLELSLMSFFNYKSNSFDINNNLSIISYPLIFFSSYLNLNLIELKNYNYLQLQNINVFIIEWYLIMNKILIIIWNNSELFDDNFILQNLIYLLIDNKSSILSRIDQTQAQTTNVDTFQFNAKWFWILKMKFDSILENWLNFVKTFTSQNVNFNNNLSIFKLNLNKFINEYHSSQSLQFIQEKTRQHHMSSVPSLNYTIPPPYEYDTRMKRSNSITLGVLGQTMANPNEGSKSPIMMSNSSSMTSMKHSQYSTQMSMTPISSQQSISNMNKVNYSSYSTYPPPPPILSASNNNVPTQKDLLVLPPILPSDLRTRDVVTDIKKD</sequence>